<dbReference type="GO" id="GO:0003677">
    <property type="term" value="F:DNA binding"/>
    <property type="evidence" value="ECO:0007669"/>
    <property type="project" value="InterPro"/>
</dbReference>
<sequence length="170" mass="19470">MSSPLDPKALLANLYHDNHAWLRGWLSRQVRCPQDAADLAQDTFLRAFDAQQLERIEQPRAYLSTVARRLLCSLWRRRKLEQAYLDQLADMPQGYAPSAEDIALVREAIETIDHALEGLPSRVRRAFLLNRLESMPQQAIGTLLGVSLATVERDLRRAYFHCLSQTQESL</sequence>
<evidence type="ECO:0000256" key="2">
    <source>
        <dbReference type="ARBA" id="ARBA00023015"/>
    </source>
</evidence>
<dbReference type="InterPro" id="IPR014284">
    <property type="entry name" value="RNA_pol_sigma-70_dom"/>
</dbReference>
<dbReference type="PANTHER" id="PTHR43133:SF63">
    <property type="entry name" value="RNA POLYMERASE SIGMA FACTOR FECI-RELATED"/>
    <property type="match status" value="1"/>
</dbReference>
<feature type="domain" description="RNA polymerase sigma factor 70 region 4 type 2" evidence="6">
    <location>
        <begin position="110"/>
        <end position="159"/>
    </location>
</feature>
<dbReference type="InterPro" id="IPR007627">
    <property type="entry name" value="RNA_pol_sigma70_r2"/>
</dbReference>
<evidence type="ECO:0000313" key="7">
    <source>
        <dbReference type="EMBL" id="OKA27177.1"/>
    </source>
</evidence>
<dbReference type="GO" id="GO:0016987">
    <property type="term" value="F:sigma factor activity"/>
    <property type="evidence" value="ECO:0007669"/>
    <property type="project" value="UniProtKB-KW"/>
</dbReference>
<dbReference type="InterPro" id="IPR013324">
    <property type="entry name" value="RNA_pol_sigma_r3/r4-like"/>
</dbReference>
<dbReference type="Pfam" id="PF08281">
    <property type="entry name" value="Sigma70_r4_2"/>
    <property type="match status" value="1"/>
</dbReference>
<dbReference type="GO" id="GO:0006352">
    <property type="term" value="P:DNA-templated transcription initiation"/>
    <property type="evidence" value="ECO:0007669"/>
    <property type="project" value="InterPro"/>
</dbReference>
<name>A0A853ZU86_9PSED</name>
<evidence type="ECO:0000256" key="1">
    <source>
        <dbReference type="ARBA" id="ARBA00010641"/>
    </source>
</evidence>
<evidence type="ECO:0000259" key="5">
    <source>
        <dbReference type="Pfam" id="PF04542"/>
    </source>
</evidence>
<gene>
    <name evidence="7" type="ORF">BOH74_05185</name>
</gene>
<accession>A0A853ZU86</accession>
<organism evidence="7 8">
    <name type="scientific">Pseudomonas versuta</name>
    <dbReference type="NCBI Taxonomy" id="1788301"/>
    <lineage>
        <taxon>Bacteria</taxon>
        <taxon>Pseudomonadati</taxon>
        <taxon>Pseudomonadota</taxon>
        <taxon>Gammaproteobacteria</taxon>
        <taxon>Pseudomonadales</taxon>
        <taxon>Pseudomonadaceae</taxon>
        <taxon>Pseudomonas</taxon>
    </lineage>
</organism>
<comment type="similarity">
    <text evidence="1">Belongs to the sigma-70 factor family. ECF subfamily.</text>
</comment>
<dbReference type="Pfam" id="PF04542">
    <property type="entry name" value="Sigma70_r2"/>
    <property type="match status" value="1"/>
</dbReference>
<dbReference type="Proteomes" id="UP000185990">
    <property type="component" value="Unassembled WGS sequence"/>
</dbReference>
<dbReference type="SUPFAM" id="SSF88946">
    <property type="entry name" value="Sigma2 domain of RNA polymerase sigma factors"/>
    <property type="match status" value="1"/>
</dbReference>
<dbReference type="InterPro" id="IPR036388">
    <property type="entry name" value="WH-like_DNA-bd_sf"/>
</dbReference>
<dbReference type="Gene3D" id="1.10.10.10">
    <property type="entry name" value="Winged helix-like DNA-binding domain superfamily/Winged helix DNA-binding domain"/>
    <property type="match status" value="1"/>
</dbReference>
<keyword evidence="2" id="KW-0805">Transcription regulation</keyword>
<dbReference type="PANTHER" id="PTHR43133">
    <property type="entry name" value="RNA POLYMERASE ECF-TYPE SIGMA FACTO"/>
    <property type="match status" value="1"/>
</dbReference>
<feature type="domain" description="RNA polymerase sigma-70 region 2" evidence="5">
    <location>
        <begin position="14"/>
        <end position="79"/>
    </location>
</feature>
<evidence type="ECO:0000256" key="4">
    <source>
        <dbReference type="ARBA" id="ARBA00023163"/>
    </source>
</evidence>
<dbReference type="InterPro" id="IPR013325">
    <property type="entry name" value="RNA_pol_sigma_r2"/>
</dbReference>
<reference evidence="7 8" key="1">
    <citation type="submission" date="2016-11" db="EMBL/GenBank/DDBJ databases">
        <title>Draft genome of Pseudomonas versuta A4R1.12.</title>
        <authorList>
            <person name="See-Too W.-S."/>
        </authorList>
    </citation>
    <scope>NUCLEOTIDE SEQUENCE [LARGE SCALE GENOMIC DNA]</scope>
    <source>
        <strain evidence="7 8">A4R1.12</strain>
    </source>
</reference>
<comment type="caution">
    <text evidence="7">The sequence shown here is derived from an EMBL/GenBank/DDBJ whole genome shotgun (WGS) entry which is preliminary data.</text>
</comment>
<dbReference type="Gene3D" id="1.10.1740.10">
    <property type="match status" value="1"/>
</dbReference>
<dbReference type="InterPro" id="IPR039425">
    <property type="entry name" value="RNA_pol_sigma-70-like"/>
</dbReference>
<protein>
    <submittedName>
        <fullName evidence="7">RNA polymerase subunit sigma</fullName>
    </submittedName>
</protein>
<evidence type="ECO:0000256" key="3">
    <source>
        <dbReference type="ARBA" id="ARBA00023082"/>
    </source>
</evidence>
<dbReference type="EMBL" id="MPJD01000010">
    <property type="protein sequence ID" value="OKA27177.1"/>
    <property type="molecule type" value="Genomic_DNA"/>
</dbReference>
<evidence type="ECO:0000313" key="8">
    <source>
        <dbReference type="Proteomes" id="UP000185990"/>
    </source>
</evidence>
<dbReference type="InterPro" id="IPR013249">
    <property type="entry name" value="RNA_pol_sigma70_r4_t2"/>
</dbReference>
<dbReference type="SUPFAM" id="SSF88659">
    <property type="entry name" value="Sigma3 and sigma4 domains of RNA polymerase sigma factors"/>
    <property type="match status" value="1"/>
</dbReference>
<proteinExistence type="inferred from homology"/>
<keyword evidence="4" id="KW-0804">Transcription</keyword>
<dbReference type="AlphaFoldDB" id="A0A853ZU86"/>
<dbReference type="NCBIfam" id="TIGR02937">
    <property type="entry name" value="sigma70-ECF"/>
    <property type="match status" value="1"/>
</dbReference>
<keyword evidence="3" id="KW-0731">Sigma factor</keyword>
<evidence type="ECO:0000259" key="6">
    <source>
        <dbReference type="Pfam" id="PF08281"/>
    </source>
</evidence>